<dbReference type="InterPro" id="IPR016181">
    <property type="entry name" value="Acyl_CoA_acyltransferase"/>
</dbReference>
<accession>A0A084IPV3</accession>
<dbReference type="eggNOG" id="COG5628">
    <property type="taxonomic scope" value="Bacteria"/>
</dbReference>
<name>A0A084IPV3_SALHC</name>
<evidence type="ECO:0000259" key="1">
    <source>
        <dbReference type="PROSITE" id="PS51186"/>
    </source>
</evidence>
<dbReference type="STRING" id="1304275.C41B8_03941"/>
<dbReference type="GO" id="GO:0016747">
    <property type="term" value="F:acyltransferase activity, transferring groups other than amino-acyl groups"/>
    <property type="evidence" value="ECO:0007669"/>
    <property type="project" value="InterPro"/>
</dbReference>
<keyword evidence="2" id="KW-0808">Transferase</keyword>
<dbReference type="InterPro" id="IPR000182">
    <property type="entry name" value="GNAT_dom"/>
</dbReference>
<dbReference type="Gene3D" id="3.40.630.30">
    <property type="match status" value="1"/>
</dbReference>
<evidence type="ECO:0000313" key="3">
    <source>
        <dbReference type="Proteomes" id="UP000028302"/>
    </source>
</evidence>
<dbReference type="RefSeq" id="WP_198025042.1">
    <property type="nucleotide sequence ID" value="NZ_APNK01000003.1"/>
</dbReference>
<dbReference type="AlphaFoldDB" id="A0A084IPV3"/>
<proteinExistence type="predicted"/>
<dbReference type="PROSITE" id="PS51186">
    <property type="entry name" value="GNAT"/>
    <property type="match status" value="1"/>
</dbReference>
<reference evidence="2 3" key="1">
    <citation type="submission" date="2013-03" db="EMBL/GenBank/DDBJ databases">
        <title>Salinisphaera hydrothermalis C41B8 Genome Sequencing.</title>
        <authorList>
            <person name="Li C."/>
            <person name="Lai Q."/>
            <person name="Shao Z."/>
        </authorList>
    </citation>
    <scope>NUCLEOTIDE SEQUENCE [LARGE SCALE GENOMIC DNA]</scope>
    <source>
        <strain evidence="2 3">C41B8</strain>
    </source>
</reference>
<sequence>MPGDQTVSITRVPAAERALIHDLYPTYIEAMSAFVSVPTTADGALRFDPAWQEPHHHPYAIRCGQHLAGFALLRPAAADTGIHDMGQFFVRPEYRRAGVGERAARLCLAAHPGHWQIRVLLNNQPALSFWEHVIAAATGGTYTATQEFDEDLRMQFFRFAC</sequence>
<evidence type="ECO:0000313" key="2">
    <source>
        <dbReference type="EMBL" id="KEZ78737.1"/>
    </source>
</evidence>
<organism evidence="2 3">
    <name type="scientific">Salinisphaera hydrothermalis (strain C41B8)</name>
    <dbReference type="NCBI Taxonomy" id="1304275"/>
    <lineage>
        <taxon>Bacteria</taxon>
        <taxon>Pseudomonadati</taxon>
        <taxon>Pseudomonadota</taxon>
        <taxon>Gammaproteobacteria</taxon>
        <taxon>Salinisphaerales</taxon>
        <taxon>Salinisphaeraceae</taxon>
        <taxon>Salinisphaera</taxon>
    </lineage>
</organism>
<dbReference type="SUPFAM" id="SSF55729">
    <property type="entry name" value="Acyl-CoA N-acyltransferases (Nat)"/>
    <property type="match status" value="1"/>
</dbReference>
<comment type="caution">
    <text evidence="2">The sequence shown here is derived from an EMBL/GenBank/DDBJ whole genome shotgun (WGS) entry which is preliminary data.</text>
</comment>
<protein>
    <submittedName>
        <fullName evidence="2">N-acetyltransferase GCN5</fullName>
    </submittedName>
</protein>
<dbReference type="CDD" id="cd04301">
    <property type="entry name" value="NAT_SF"/>
    <property type="match status" value="1"/>
</dbReference>
<dbReference type="Pfam" id="PF00583">
    <property type="entry name" value="Acetyltransf_1"/>
    <property type="match status" value="1"/>
</dbReference>
<dbReference type="EMBL" id="APNK01000003">
    <property type="protein sequence ID" value="KEZ78737.1"/>
    <property type="molecule type" value="Genomic_DNA"/>
</dbReference>
<keyword evidence="3" id="KW-1185">Reference proteome</keyword>
<gene>
    <name evidence="2" type="ORF">C41B8_03941</name>
</gene>
<dbReference type="Proteomes" id="UP000028302">
    <property type="component" value="Unassembled WGS sequence"/>
</dbReference>
<feature type="domain" description="N-acetyltransferase" evidence="1">
    <location>
        <begin position="18"/>
        <end position="161"/>
    </location>
</feature>